<dbReference type="SUPFAM" id="SSF75304">
    <property type="entry name" value="Amidase signature (AS) enzymes"/>
    <property type="match status" value="1"/>
</dbReference>
<dbReference type="InterPro" id="IPR036928">
    <property type="entry name" value="AS_sf"/>
</dbReference>
<feature type="domain" description="Amidase" evidence="1">
    <location>
        <begin position="178"/>
        <end position="352"/>
    </location>
</feature>
<dbReference type="Gene3D" id="3.90.1300.10">
    <property type="entry name" value="Amidase signature (AS) domain"/>
    <property type="match status" value="1"/>
</dbReference>
<name>A0ABR4P714_9HELO</name>
<accession>A0ABR4P714</accession>
<organism evidence="2 3">
    <name type="scientific">Phlyctema vagabunda</name>
    <dbReference type="NCBI Taxonomy" id="108571"/>
    <lineage>
        <taxon>Eukaryota</taxon>
        <taxon>Fungi</taxon>
        <taxon>Dikarya</taxon>
        <taxon>Ascomycota</taxon>
        <taxon>Pezizomycotina</taxon>
        <taxon>Leotiomycetes</taxon>
        <taxon>Helotiales</taxon>
        <taxon>Dermateaceae</taxon>
        <taxon>Phlyctema</taxon>
    </lineage>
</organism>
<keyword evidence="3" id="KW-1185">Reference proteome</keyword>
<gene>
    <name evidence="2" type="ORF">PVAG01_09324</name>
</gene>
<proteinExistence type="predicted"/>
<dbReference type="InterPro" id="IPR023631">
    <property type="entry name" value="Amidase_dom"/>
</dbReference>
<protein>
    <submittedName>
        <fullName evidence="2">Glutamyl-tRNA(Gln) amidotransferase</fullName>
    </submittedName>
</protein>
<dbReference type="PANTHER" id="PTHR46310:SF7">
    <property type="entry name" value="AMIDASE 1"/>
    <property type="match status" value="1"/>
</dbReference>
<evidence type="ECO:0000259" key="1">
    <source>
        <dbReference type="Pfam" id="PF01425"/>
    </source>
</evidence>
<reference evidence="2 3" key="1">
    <citation type="submission" date="2024-06" db="EMBL/GenBank/DDBJ databases">
        <title>Complete genome of Phlyctema vagabunda strain 19-DSS-EL-015.</title>
        <authorList>
            <person name="Fiorenzani C."/>
        </authorList>
    </citation>
    <scope>NUCLEOTIDE SEQUENCE [LARGE SCALE GENOMIC DNA]</scope>
    <source>
        <strain evidence="2 3">19-DSS-EL-015</strain>
    </source>
</reference>
<dbReference type="EMBL" id="JBFCZG010000008">
    <property type="protein sequence ID" value="KAL3419102.1"/>
    <property type="molecule type" value="Genomic_DNA"/>
</dbReference>
<evidence type="ECO:0000313" key="3">
    <source>
        <dbReference type="Proteomes" id="UP001629113"/>
    </source>
</evidence>
<sequence length="610" mass="67453">MKFPTQIVDNVPYYVHPDPVGSIGSTVPDTNITPAIVLPFSQGLSVEAITQLTDDFAQKDDVYSIGFCRTIIFQDCNLQAQKMSDLVTMLQKEPGSHRVSVYQATDSTHLPPGPYFLCGTSIHQAWKMYADTLDAFVITVVPEQLYNPTRFAVLDAIAPDGIYKTIAVPSRLYAMPSLTLPFAGLRFALKDVYHLSGVKTTLCSRSYTELYGPEEESAEYAKKIIRLGGTIVGKTKTTSYACSDEPTDQWIDFHCPINPRGDRYQSASGSSSGAGASLAGYAWLDHSLGTDSGGSIRAPAVAHGLFGLRTSFGATSMQGVQGMAKGYDVIGFLGRSLADLETLVTNTLNDQNAVELPTKILYPTDFFPHDDAQQQAIIERFLSVLENYLGKKRVSFNIAEEWAKDPPPEANSKSLSEYTEKSAYWGLCREYYDAFEGFQKDHQTKFGNRLYGGLTAQFRWDVGEKVTDAEYKQYLHEQLVFRTWFNRKFLSPHGNTSPSAIMLMPYGAARPKYRDCPNDPPVTYPSMNFKFISPMLEAPQIVIPVGQLPYESRITQRTEYLPIAASLVGTKGSDLMLVKLAADVLNSASWPTTVGVGRFMFDATGNTQKT</sequence>
<dbReference type="PANTHER" id="PTHR46310">
    <property type="entry name" value="AMIDASE 1"/>
    <property type="match status" value="1"/>
</dbReference>
<dbReference type="Proteomes" id="UP001629113">
    <property type="component" value="Unassembled WGS sequence"/>
</dbReference>
<dbReference type="Pfam" id="PF01425">
    <property type="entry name" value="Amidase"/>
    <property type="match status" value="1"/>
</dbReference>
<evidence type="ECO:0000313" key="2">
    <source>
        <dbReference type="EMBL" id="KAL3419102.1"/>
    </source>
</evidence>
<comment type="caution">
    <text evidence="2">The sequence shown here is derived from an EMBL/GenBank/DDBJ whole genome shotgun (WGS) entry which is preliminary data.</text>
</comment>